<name>A0A1H2ZSH9_9PSEU</name>
<accession>A0A1H2ZSH9</accession>
<dbReference type="Proteomes" id="UP000199515">
    <property type="component" value="Unassembled WGS sequence"/>
</dbReference>
<dbReference type="STRING" id="589385.SAMN05421504_102648"/>
<dbReference type="OrthoDB" id="3698951at2"/>
<proteinExistence type="predicted"/>
<gene>
    <name evidence="1" type="ORF">SAMN05421504_102648</name>
</gene>
<organism evidence="1 2">
    <name type="scientific">Amycolatopsis xylanica</name>
    <dbReference type="NCBI Taxonomy" id="589385"/>
    <lineage>
        <taxon>Bacteria</taxon>
        <taxon>Bacillati</taxon>
        <taxon>Actinomycetota</taxon>
        <taxon>Actinomycetes</taxon>
        <taxon>Pseudonocardiales</taxon>
        <taxon>Pseudonocardiaceae</taxon>
        <taxon>Amycolatopsis</taxon>
    </lineage>
</organism>
<keyword evidence="2" id="KW-1185">Reference proteome</keyword>
<dbReference type="AlphaFoldDB" id="A0A1H2ZSH9"/>
<protein>
    <submittedName>
        <fullName evidence="1">Uncharacterized protein</fullName>
    </submittedName>
</protein>
<dbReference type="EMBL" id="FNON01000002">
    <property type="protein sequence ID" value="SDX20306.1"/>
    <property type="molecule type" value="Genomic_DNA"/>
</dbReference>
<evidence type="ECO:0000313" key="1">
    <source>
        <dbReference type="EMBL" id="SDX20306.1"/>
    </source>
</evidence>
<sequence>MAVEKLSVSLPDIVAARARRAAERAGVPLSTWLAEAAEAAADLAEAQAAAAEYVARFGEPDAEEAAEFRAKLAEAGVGQPESLEEVAARRAALARLLGFPDKRRTG</sequence>
<reference evidence="1 2" key="1">
    <citation type="submission" date="2016-10" db="EMBL/GenBank/DDBJ databases">
        <authorList>
            <person name="de Groot N.N."/>
        </authorList>
    </citation>
    <scope>NUCLEOTIDE SEQUENCE [LARGE SCALE GENOMIC DNA]</scope>
    <source>
        <strain evidence="1 2">CPCC 202699</strain>
    </source>
</reference>
<evidence type="ECO:0000313" key="2">
    <source>
        <dbReference type="Proteomes" id="UP000199515"/>
    </source>
</evidence>
<dbReference type="RefSeq" id="WP_091289079.1">
    <property type="nucleotide sequence ID" value="NZ_FNON01000002.1"/>
</dbReference>